<evidence type="ECO:0000256" key="6">
    <source>
        <dbReference type="ARBA" id="ARBA00022741"/>
    </source>
</evidence>
<dbReference type="PANTHER" id="PTHR43394:SF1">
    <property type="entry name" value="ATP-BINDING CASSETTE SUB-FAMILY B MEMBER 10, MITOCHONDRIAL"/>
    <property type="match status" value="1"/>
</dbReference>
<gene>
    <name evidence="13" type="ORF">BCF88_10221</name>
</gene>
<name>A0A318UJQ9_9BACT</name>
<dbReference type="InterPro" id="IPR027417">
    <property type="entry name" value="P-loop_NTPase"/>
</dbReference>
<evidence type="ECO:0000259" key="11">
    <source>
        <dbReference type="PROSITE" id="PS50893"/>
    </source>
</evidence>
<dbReference type="PROSITE" id="PS50929">
    <property type="entry name" value="ABC_TM1F"/>
    <property type="match status" value="1"/>
</dbReference>
<dbReference type="AlphaFoldDB" id="A0A318UJQ9"/>
<keyword evidence="9 10" id="KW-0472">Membrane</keyword>
<dbReference type="PROSITE" id="PS00211">
    <property type="entry name" value="ABC_TRANSPORTER_1"/>
    <property type="match status" value="1"/>
</dbReference>
<dbReference type="Pfam" id="PF00664">
    <property type="entry name" value="ABC_membrane"/>
    <property type="match status" value="1"/>
</dbReference>
<evidence type="ECO:0000256" key="5">
    <source>
        <dbReference type="ARBA" id="ARBA00022692"/>
    </source>
</evidence>
<evidence type="ECO:0000256" key="8">
    <source>
        <dbReference type="ARBA" id="ARBA00022989"/>
    </source>
</evidence>
<dbReference type="GO" id="GO:0015421">
    <property type="term" value="F:ABC-type oligopeptide transporter activity"/>
    <property type="evidence" value="ECO:0007669"/>
    <property type="project" value="TreeGrafter"/>
</dbReference>
<dbReference type="InterPro" id="IPR003439">
    <property type="entry name" value="ABC_transporter-like_ATP-bd"/>
</dbReference>
<feature type="transmembrane region" description="Helical" evidence="10">
    <location>
        <begin position="85"/>
        <end position="110"/>
    </location>
</feature>
<keyword evidence="3" id="KW-0813">Transport</keyword>
<dbReference type="EMBL" id="QKLP01000002">
    <property type="protein sequence ID" value="PYF43653.1"/>
    <property type="molecule type" value="Genomic_DNA"/>
</dbReference>
<comment type="caution">
    <text evidence="13">The sequence shown here is derived from an EMBL/GenBank/DDBJ whole genome shotgun (WGS) entry which is preliminary data.</text>
</comment>
<dbReference type="InterPro" id="IPR011527">
    <property type="entry name" value="ABC1_TM_dom"/>
</dbReference>
<evidence type="ECO:0000256" key="2">
    <source>
        <dbReference type="ARBA" id="ARBA00005417"/>
    </source>
</evidence>
<evidence type="ECO:0000256" key="9">
    <source>
        <dbReference type="ARBA" id="ARBA00023136"/>
    </source>
</evidence>
<keyword evidence="6" id="KW-0547">Nucleotide-binding</keyword>
<evidence type="ECO:0000256" key="7">
    <source>
        <dbReference type="ARBA" id="ARBA00022840"/>
    </source>
</evidence>
<dbReference type="InterPro" id="IPR039421">
    <property type="entry name" value="Type_1_exporter"/>
</dbReference>
<feature type="transmembrane region" description="Helical" evidence="10">
    <location>
        <begin position="190"/>
        <end position="210"/>
    </location>
</feature>
<feature type="transmembrane region" description="Helical" evidence="10">
    <location>
        <begin position="315"/>
        <end position="337"/>
    </location>
</feature>
<evidence type="ECO:0000313" key="14">
    <source>
        <dbReference type="Proteomes" id="UP000247715"/>
    </source>
</evidence>
<evidence type="ECO:0000256" key="1">
    <source>
        <dbReference type="ARBA" id="ARBA00004651"/>
    </source>
</evidence>
<reference evidence="13 14" key="1">
    <citation type="submission" date="2018-06" db="EMBL/GenBank/DDBJ databases">
        <title>Genomic Encyclopedia of Archaeal and Bacterial Type Strains, Phase II (KMG-II): from individual species to whole genera.</title>
        <authorList>
            <person name="Goeker M."/>
        </authorList>
    </citation>
    <scope>NUCLEOTIDE SEQUENCE [LARGE SCALE GENOMIC DNA]</scope>
    <source>
        <strain evidence="13 14">ATCC 29103</strain>
    </source>
</reference>
<feature type="transmembrane region" description="Helical" evidence="10">
    <location>
        <begin position="157"/>
        <end position="178"/>
    </location>
</feature>
<dbReference type="GO" id="GO:0005886">
    <property type="term" value="C:plasma membrane"/>
    <property type="evidence" value="ECO:0007669"/>
    <property type="project" value="UniProtKB-SubCell"/>
</dbReference>
<feature type="transmembrane region" description="Helical" evidence="10">
    <location>
        <begin position="12"/>
        <end position="37"/>
    </location>
</feature>
<comment type="subcellular location">
    <subcellularLocation>
        <location evidence="1">Cell membrane</location>
        <topology evidence="1">Multi-pass membrane protein</topology>
    </subcellularLocation>
</comment>
<keyword evidence="7 13" id="KW-0067">ATP-binding</keyword>
<dbReference type="SUPFAM" id="SSF90123">
    <property type="entry name" value="ABC transporter transmembrane region"/>
    <property type="match status" value="1"/>
</dbReference>
<dbReference type="PANTHER" id="PTHR43394">
    <property type="entry name" value="ATP-DEPENDENT PERMEASE MDL1, MITOCHONDRIAL"/>
    <property type="match status" value="1"/>
</dbReference>
<dbReference type="GO" id="GO:0005524">
    <property type="term" value="F:ATP binding"/>
    <property type="evidence" value="ECO:0007669"/>
    <property type="project" value="UniProtKB-KW"/>
</dbReference>
<dbReference type="RefSeq" id="WP_110858148.1">
    <property type="nucleotide sequence ID" value="NZ_LS991949.1"/>
</dbReference>
<evidence type="ECO:0000256" key="10">
    <source>
        <dbReference type="SAM" id="Phobius"/>
    </source>
</evidence>
<evidence type="ECO:0000313" key="13">
    <source>
        <dbReference type="EMBL" id="PYF43653.1"/>
    </source>
</evidence>
<evidence type="ECO:0000256" key="3">
    <source>
        <dbReference type="ARBA" id="ARBA00022448"/>
    </source>
</evidence>
<dbReference type="GO" id="GO:0016887">
    <property type="term" value="F:ATP hydrolysis activity"/>
    <property type="evidence" value="ECO:0007669"/>
    <property type="project" value="InterPro"/>
</dbReference>
<feature type="domain" description="ABC transporter" evidence="11">
    <location>
        <begin position="370"/>
        <end position="607"/>
    </location>
</feature>
<dbReference type="Gene3D" id="3.40.50.300">
    <property type="entry name" value="P-loop containing nucleotide triphosphate hydrolases"/>
    <property type="match status" value="1"/>
</dbReference>
<dbReference type="SMART" id="SM00382">
    <property type="entry name" value="AAA"/>
    <property type="match status" value="1"/>
</dbReference>
<sequence length="614" mass="68934">MLRLFKYMSNKLKMLSLLTIVFTIVQVIAFLFIPIFIGQITSLISQKIFLKANNIPFETFTSSVRILRMFTVEGTIPESLKYFSIYFAIALIIGSSSTLFGSILGSYVSVAGAKQIREKLWNHLGTLSQKDIEFFSHAKIMTRFTIDVTRIQFGINVFLRLSIVGPFNLIFGLVFALLTDMKLSVTLGVLIPALMLTMIISSIIVVPYFVKEQRMYEQLNNESQESILGIKVIKSYNLENLQNNKFEDKNWKWNKLSKRSWNAYNLTFAFVNLFANVTTALILLVAGYFIRRDSTGSILEDANKYKETISSASTFINYVVYITVGVIMSTFVIYSLVRSMISGKKINEIFKTKPDIEYVVSDKKIENGHINFNHVSFRYYNDSEKNVLEDITFEAKPGETIGIIGPTGSGKSTIAKLLSLDFKASHGSIKIDGHDIKEIDTKSIHQTIAHVYQKPALLSGSVRSNLLMAKPNASDEELIYSIKAACAYDFVFKLKDNLDAEIQAKGANLSGGQKQRLSIAQGIIKKPKILILDDSTSALDANTESEIKKNLKKLNIDNFVTIIIAQKISSIMDADKILVLEKGKVIDSGQHLDLMRRCALYSEIAKTQLGEENV</sequence>
<proteinExistence type="inferred from homology"/>
<dbReference type="Gene3D" id="1.20.1560.10">
    <property type="entry name" value="ABC transporter type 1, transmembrane domain"/>
    <property type="match status" value="1"/>
</dbReference>
<accession>A0A318UJQ9</accession>
<feature type="domain" description="ABC transmembrane type-1" evidence="12">
    <location>
        <begin position="17"/>
        <end position="338"/>
    </location>
</feature>
<feature type="transmembrane region" description="Helical" evidence="10">
    <location>
        <begin position="263"/>
        <end position="290"/>
    </location>
</feature>
<keyword evidence="8 10" id="KW-1133">Transmembrane helix</keyword>
<dbReference type="InterPro" id="IPR017871">
    <property type="entry name" value="ABC_transporter-like_CS"/>
</dbReference>
<dbReference type="FunFam" id="3.40.50.300:FF:000221">
    <property type="entry name" value="Multidrug ABC transporter ATP-binding protein"/>
    <property type="match status" value="1"/>
</dbReference>
<organism evidence="13 14">
    <name type="scientific">Metamycoplasma alkalescens</name>
    <dbReference type="NCBI Taxonomy" id="45363"/>
    <lineage>
        <taxon>Bacteria</taxon>
        <taxon>Bacillati</taxon>
        <taxon>Mycoplasmatota</taxon>
        <taxon>Mycoplasmoidales</taxon>
        <taxon>Metamycoplasmataceae</taxon>
        <taxon>Metamycoplasma</taxon>
    </lineage>
</organism>
<dbReference type="Pfam" id="PF00005">
    <property type="entry name" value="ABC_tran"/>
    <property type="match status" value="1"/>
</dbReference>
<comment type="similarity">
    <text evidence="2">Belongs to the ABC transporter superfamily.</text>
</comment>
<dbReference type="InterPro" id="IPR003593">
    <property type="entry name" value="AAA+_ATPase"/>
</dbReference>
<keyword evidence="5 10" id="KW-0812">Transmembrane</keyword>
<dbReference type="SUPFAM" id="SSF52540">
    <property type="entry name" value="P-loop containing nucleoside triphosphate hydrolases"/>
    <property type="match status" value="1"/>
</dbReference>
<dbReference type="Proteomes" id="UP000247715">
    <property type="component" value="Unassembled WGS sequence"/>
</dbReference>
<dbReference type="InterPro" id="IPR036640">
    <property type="entry name" value="ABC1_TM_sf"/>
</dbReference>
<protein>
    <submittedName>
        <fullName evidence="13">ATP-binding cassette subfamily B protein</fullName>
    </submittedName>
</protein>
<evidence type="ECO:0000256" key="4">
    <source>
        <dbReference type="ARBA" id="ARBA00022475"/>
    </source>
</evidence>
<dbReference type="PROSITE" id="PS50893">
    <property type="entry name" value="ABC_TRANSPORTER_2"/>
    <property type="match status" value="1"/>
</dbReference>
<evidence type="ECO:0000259" key="12">
    <source>
        <dbReference type="PROSITE" id="PS50929"/>
    </source>
</evidence>
<keyword evidence="4" id="KW-1003">Cell membrane</keyword>